<name>A0A381Y1W3_9ZZZZ</name>
<protein>
    <submittedName>
        <fullName evidence="2">Uncharacterized protein</fullName>
    </submittedName>
</protein>
<proteinExistence type="predicted"/>
<gene>
    <name evidence="2" type="ORF">METZ01_LOCUS123327</name>
</gene>
<feature type="region of interest" description="Disordered" evidence="1">
    <location>
        <begin position="1"/>
        <end position="25"/>
    </location>
</feature>
<evidence type="ECO:0000313" key="2">
    <source>
        <dbReference type="EMBL" id="SVA70473.1"/>
    </source>
</evidence>
<dbReference type="AlphaFoldDB" id="A0A381Y1W3"/>
<feature type="compositionally biased region" description="Polar residues" evidence="1">
    <location>
        <begin position="1"/>
        <end position="11"/>
    </location>
</feature>
<reference evidence="2" key="1">
    <citation type="submission" date="2018-05" db="EMBL/GenBank/DDBJ databases">
        <authorList>
            <person name="Lanie J.A."/>
            <person name="Ng W.-L."/>
            <person name="Kazmierczak K.M."/>
            <person name="Andrzejewski T.M."/>
            <person name="Davidsen T.M."/>
            <person name="Wayne K.J."/>
            <person name="Tettelin H."/>
            <person name="Glass J.I."/>
            <person name="Rusch D."/>
            <person name="Podicherti R."/>
            <person name="Tsui H.-C.T."/>
            <person name="Winkler M.E."/>
        </authorList>
    </citation>
    <scope>NUCLEOTIDE SEQUENCE</scope>
</reference>
<evidence type="ECO:0000256" key="1">
    <source>
        <dbReference type="SAM" id="MobiDB-lite"/>
    </source>
</evidence>
<dbReference type="EMBL" id="UINC01017042">
    <property type="protein sequence ID" value="SVA70473.1"/>
    <property type="molecule type" value="Genomic_DNA"/>
</dbReference>
<accession>A0A381Y1W3</accession>
<organism evidence="2">
    <name type="scientific">marine metagenome</name>
    <dbReference type="NCBI Taxonomy" id="408172"/>
    <lineage>
        <taxon>unclassified sequences</taxon>
        <taxon>metagenomes</taxon>
        <taxon>ecological metagenomes</taxon>
    </lineage>
</organism>
<sequence>MSCQTSQNQHNPIRRSLMPYRIMAD</sequence>